<keyword evidence="6 7" id="KW-0472">Membrane</keyword>
<evidence type="ECO:0000256" key="2">
    <source>
        <dbReference type="ARBA" id="ARBA00022448"/>
    </source>
</evidence>
<evidence type="ECO:0000313" key="9">
    <source>
        <dbReference type="EMBL" id="MPM40078.1"/>
    </source>
</evidence>
<keyword evidence="2" id="KW-0813">Transport</keyword>
<evidence type="ECO:0000256" key="4">
    <source>
        <dbReference type="ARBA" id="ARBA00022692"/>
    </source>
</evidence>
<feature type="transmembrane region" description="Helical" evidence="7">
    <location>
        <begin position="6"/>
        <end position="27"/>
    </location>
</feature>
<organism evidence="9">
    <name type="scientific">bioreactor metagenome</name>
    <dbReference type="NCBI Taxonomy" id="1076179"/>
    <lineage>
        <taxon>unclassified sequences</taxon>
        <taxon>metagenomes</taxon>
        <taxon>ecological metagenomes</taxon>
    </lineage>
</organism>
<dbReference type="GO" id="GO:0005886">
    <property type="term" value="C:plasma membrane"/>
    <property type="evidence" value="ECO:0007669"/>
    <property type="project" value="UniProtKB-SubCell"/>
</dbReference>
<proteinExistence type="predicted"/>
<name>A0A644ZIC1_9ZZZZ</name>
<dbReference type="SUPFAM" id="SSF161098">
    <property type="entry name" value="MetI-like"/>
    <property type="match status" value="1"/>
</dbReference>
<comment type="subcellular location">
    <subcellularLocation>
        <location evidence="1">Cell membrane</location>
        <topology evidence="1">Multi-pass membrane protein</topology>
    </subcellularLocation>
</comment>
<feature type="transmembrane region" description="Helical" evidence="7">
    <location>
        <begin position="39"/>
        <end position="57"/>
    </location>
</feature>
<dbReference type="EMBL" id="VSSQ01008869">
    <property type="protein sequence ID" value="MPM40078.1"/>
    <property type="molecule type" value="Genomic_DNA"/>
</dbReference>
<dbReference type="PANTHER" id="PTHR30151:SF0">
    <property type="entry name" value="ABC TRANSPORTER PERMEASE PROTEIN MJ0413-RELATED"/>
    <property type="match status" value="1"/>
</dbReference>
<feature type="domain" description="ABC transmembrane type-1" evidence="8">
    <location>
        <begin position="1"/>
        <end position="179"/>
    </location>
</feature>
<evidence type="ECO:0000256" key="1">
    <source>
        <dbReference type="ARBA" id="ARBA00004651"/>
    </source>
</evidence>
<accession>A0A644ZIC1</accession>
<evidence type="ECO:0000256" key="5">
    <source>
        <dbReference type="ARBA" id="ARBA00022989"/>
    </source>
</evidence>
<dbReference type="InterPro" id="IPR035906">
    <property type="entry name" value="MetI-like_sf"/>
</dbReference>
<evidence type="ECO:0000259" key="8">
    <source>
        <dbReference type="PROSITE" id="PS50928"/>
    </source>
</evidence>
<keyword evidence="3" id="KW-1003">Cell membrane</keyword>
<protein>
    <recommendedName>
        <fullName evidence="8">ABC transmembrane type-1 domain-containing protein</fullName>
    </recommendedName>
</protein>
<evidence type="ECO:0000256" key="7">
    <source>
        <dbReference type="SAM" id="Phobius"/>
    </source>
</evidence>
<dbReference type="InterPro" id="IPR000515">
    <property type="entry name" value="MetI-like"/>
</dbReference>
<feature type="transmembrane region" description="Helical" evidence="7">
    <location>
        <begin position="161"/>
        <end position="183"/>
    </location>
</feature>
<reference evidence="9" key="1">
    <citation type="submission" date="2019-08" db="EMBL/GenBank/DDBJ databases">
        <authorList>
            <person name="Kucharzyk K."/>
            <person name="Murdoch R.W."/>
            <person name="Higgins S."/>
            <person name="Loffler F."/>
        </authorList>
    </citation>
    <scope>NUCLEOTIDE SEQUENCE</scope>
</reference>
<sequence length="191" mass="21585">MTIKRTIVSILISLFIAMLIGVSGYISRVIRNLFKPINMIIQSVPMMILVVLALIWFDKDNAPYIVGVLVVFPILYENILGALSSIDKTLLEMSNIYKLDLKDKIINIYLPSIKFRLATIIVSTMSLGLKVVIAGEVYGQPDYGIGSMIQLEKVNFNTPGIFAWLIIVIIISGILEILQKLILRRTFIWKR</sequence>
<gene>
    <name evidence="9" type="ORF">SDC9_86716</name>
</gene>
<dbReference type="Gene3D" id="1.10.3720.10">
    <property type="entry name" value="MetI-like"/>
    <property type="match status" value="1"/>
</dbReference>
<dbReference type="Pfam" id="PF00528">
    <property type="entry name" value="BPD_transp_1"/>
    <property type="match status" value="1"/>
</dbReference>
<comment type="caution">
    <text evidence="9">The sequence shown here is derived from an EMBL/GenBank/DDBJ whole genome shotgun (WGS) entry which is preliminary data.</text>
</comment>
<dbReference type="PROSITE" id="PS50928">
    <property type="entry name" value="ABC_TM1"/>
    <property type="match status" value="1"/>
</dbReference>
<evidence type="ECO:0000256" key="3">
    <source>
        <dbReference type="ARBA" id="ARBA00022475"/>
    </source>
</evidence>
<dbReference type="GO" id="GO:0055085">
    <property type="term" value="P:transmembrane transport"/>
    <property type="evidence" value="ECO:0007669"/>
    <property type="project" value="InterPro"/>
</dbReference>
<evidence type="ECO:0000256" key="6">
    <source>
        <dbReference type="ARBA" id="ARBA00023136"/>
    </source>
</evidence>
<feature type="transmembrane region" description="Helical" evidence="7">
    <location>
        <begin position="63"/>
        <end position="83"/>
    </location>
</feature>
<dbReference type="PANTHER" id="PTHR30151">
    <property type="entry name" value="ALKANE SULFONATE ABC TRANSPORTER-RELATED, MEMBRANE SUBUNIT"/>
    <property type="match status" value="1"/>
</dbReference>
<keyword evidence="5 7" id="KW-1133">Transmembrane helix</keyword>
<dbReference type="AlphaFoldDB" id="A0A644ZIC1"/>
<keyword evidence="4 7" id="KW-0812">Transmembrane</keyword>